<evidence type="ECO:0000313" key="1">
    <source>
        <dbReference type="EMBL" id="KAF6438049.1"/>
    </source>
</evidence>
<dbReference type="AlphaFoldDB" id="A0A7J8ESI2"/>
<dbReference type="EMBL" id="JACASF010000013">
    <property type="protein sequence ID" value="KAF6438049.1"/>
    <property type="molecule type" value="Genomic_DNA"/>
</dbReference>
<sequence length="135" mass="15297">MCAVRLLRTRRRSCRRGCRNEQSSCLLCVDMPPCISPASRWEHFLFPVSCYSRQCYSDSYTRVSETFLIVKLQDRRLCAFSNFPVQPSRCGSVVEHQPMHQEVTSSIPGQGTCPGCGPKPQCGACRRRPIDVLSH</sequence>
<name>A0A7J8ESI2_MOLMO</name>
<keyword evidence="2" id="KW-1185">Reference proteome</keyword>
<comment type="caution">
    <text evidence="1">The sequence shown here is derived from an EMBL/GenBank/DDBJ whole genome shotgun (WGS) entry which is preliminary data.</text>
</comment>
<dbReference type="InParanoid" id="A0A7J8ESI2"/>
<accession>A0A7J8ESI2</accession>
<evidence type="ECO:0000313" key="2">
    <source>
        <dbReference type="Proteomes" id="UP000550707"/>
    </source>
</evidence>
<reference evidence="1 2" key="1">
    <citation type="journal article" date="2020" name="Nature">
        <title>Six reference-quality genomes reveal evolution of bat adaptations.</title>
        <authorList>
            <person name="Jebb D."/>
            <person name="Huang Z."/>
            <person name="Pippel M."/>
            <person name="Hughes G.M."/>
            <person name="Lavrichenko K."/>
            <person name="Devanna P."/>
            <person name="Winkler S."/>
            <person name="Jermiin L.S."/>
            <person name="Skirmuntt E.C."/>
            <person name="Katzourakis A."/>
            <person name="Burkitt-Gray L."/>
            <person name="Ray D.A."/>
            <person name="Sullivan K.A.M."/>
            <person name="Roscito J.G."/>
            <person name="Kirilenko B.M."/>
            <person name="Davalos L.M."/>
            <person name="Corthals A.P."/>
            <person name="Power M.L."/>
            <person name="Jones G."/>
            <person name="Ransome R.D."/>
            <person name="Dechmann D.K.N."/>
            <person name="Locatelli A.G."/>
            <person name="Puechmaille S.J."/>
            <person name="Fedrigo O."/>
            <person name="Jarvis E.D."/>
            <person name="Hiller M."/>
            <person name="Vernes S.C."/>
            <person name="Myers E.W."/>
            <person name="Teeling E.C."/>
        </authorList>
    </citation>
    <scope>NUCLEOTIDE SEQUENCE [LARGE SCALE GENOMIC DNA]</scope>
    <source>
        <strain evidence="1">MMolMol1</strain>
        <tissue evidence="1">Muscle</tissue>
    </source>
</reference>
<organism evidence="1 2">
    <name type="scientific">Molossus molossus</name>
    <name type="common">Pallas' mastiff bat</name>
    <name type="synonym">Vespertilio molossus</name>
    <dbReference type="NCBI Taxonomy" id="27622"/>
    <lineage>
        <taxon>Eukaryota</taxon>
        <taxon>Metazoa</taxon>
        <taxon>Chordata</taxon>
        <taxon>Craniata</taxon>
        <taxon>Vertebrata</taxon>
        <taxon>Euteleostomi</taxon>
        <taxon>Mammalia</taxon>
        <taxon>Eutheria</taxon>
        <taxon>Laurasiatheria</taxon>
        <taxon>Chiroptera</taxon>
        <taxon>Yangochiroptera</taxon>
        <taxon>Molossidae</taxon>
        <taxon>Molossus</taxon>
    </lineage>
</organism>
<proteinExistence type="predicted"/>
<dbReference type="Proteomes" id="UP000550707">
    <property type="component" value="Unassembled WGS sequence"/>
</dbReference>
<gene>
    <name evidence="1" type="ORF">HJG59_008739</name>
</gene>
<protein>
    <submittedName>
        <fullName evidence="1">Uncharacterized protein</fullName>
    </submittedName>
</protein>